<evidence type="ECO:0000256" key="4">
    <source>
        <dbReference type="SAM" id="MobiDB-lite"/>
    </source>
</evidence>
<dbReference type="EMBL" id="WBVM01000001">
    <property type="protein sequence ID" value="KAB2810925.1"/>
    <property type="molecule type" value="Genomic_DNA"/>
</dbReference>
<dbReference type="PRINTS" id="PR00081">
    <property type="entry name" value="GDHRDH"/>
</dbReference>
<dbReference type="InterPro" id="IPR002347">
    <property type="entry name" value="SDR_fam"/>
</dbReference>
<dbReference type="Proteomes" id="UP000449906">
    <property type="component" value="Unassembled WGS sequence"/>
</dbReference>
<dbReference type="NCBIfam" id="NF004849">
    <property type="entry name" value="PRK06200.1"/>
    <property type="match status" value="1"/>
</dbReference>
<dbReference type="PROSITE" id="PS50926">
    <property type="entry name" value="TRAM"/>
    <property type="match status" value="1"/>
</dbReference>
<dbReference type="GO" id="GO:0050664">
    <property type="term" value="F:oxidoreductase activity, acting on NAD(P)H, oxygen as acceptor"/>
    <property type="evidence" value="ECO:0007669"/>
    <property type="project" value="TreeGrafter"/>
</dbReference>
<accession>A0A7J5DY56</accession>
<gene>
    <name evidence="6" type="primary">hcaB</name>
    <name evidence="6" type="ORF">F9L07_02990</name>
</gene>
<evidence type="ECO:0000256" key="2">
    <source>
        <dbReference type="ARBA" id="ARBA00023002"/>
    </source>
</evidence>
<proteinExistence type="inferred from homology"/>
<organism evidence="6 7">
    <name type="scientific">Nocardioides simplex</name>
    <name type="common">Arthrobacter simplex</name>
    <dbReference type="NCBI Taxonomy" id="2045"/>
    <lineage>
        <taxon>Bacteria</taxon>
        <taxon>Bacillati</taxon>
        <taxon>Actinomycetota</taxon>
        <taxon>Actinomycetes</taxon>
        <taxon>Propionibacteriales</taxon>
        <taxon>Nocardioidaceae</taxon>
        <taxon>Pimelobacter</taxon>
    </lineage>
</organism>
<evidence type="ECO:0000313" key="6">
    <source>
        <dbReference type="EMBL" id="KAB2810925.1"/>
    </source>
</evidence>
<dbReference type="GO" id="GO:0018498">
    <property type="term" value="F:2,3-dihydroxy-2,3-dihydro-phenylpropionate dehydrogenase activity"/>
    <property type="evidence" value="ECO:0007669"/>
    <property type="project" value="UniProtKB-EC"/>
</dbReference>
<dbReference type="PRINTS" id="PR00080">
    <property type="entry name" value="SDRFAMILY"/>
</dbReference>
<dbReference type="RefSeq" id="WP_151578483.1">
    <property type="nucleotide sequence ID" value="NZ_WBVM01000001.1"/>
</dbReference>
<comment type="caution">
    <text evidence="6">The sequence shown here is derived from an EMBL/GenBank/DDBJ whole genome shotgun (WGS) entry which is preliminary data.</text>
</comment>
<evidence type="ECO:0000256" key="1">
    <source>
        <dbReference type="ARBA" id="ARBA00006484"/>
    </source>
</evidence>
<dbReference type="Pfam" id="PF00106">
    <property type="entry name" value="adh_short"/>
    <property type="match status" value="1"/>
</dbReference>
<dbReference type="InterPro" id="IPR002792">
    <property type="entry name" value="TRAM_dom"/>
</dbReference>
<dbReference type="FunFam" id="3.40.50.720:FF:000084">
    <property type="entry name" value="Short-chain dehydrogenase reductase"/>
    <property type="match status" value="1"/>
</dbReference>
<dbReference type="PROSITE" id="PS00061">
    <property type="entry name" value="ADH_SHORT"/>
    <property type="match status" value="1"/>
</dbReference>
<reference evidence="6 7" key="1">
    <citation type="submission" date="2019-09" db="EMBL/GenBank/DDBJ databases">
        <title>Pimelobacter sp. isolated from Paulinella.</title>
        <authorList>
            <person name="Jeong S.E."/>
        </authorList>
    </citation>
    <scope>NUCLEOTIDE SEQUENCE [LARGE SCALE GENOMIC DNA]</scope>
    <source>
        <strain evidence="6 7">Pch-N</strain>
    </source>
</reference>
<dbReference type="EC" id="1.3.1.87" evidence="6"/>
<evidence type="ECO:0000313" key="7">
    <source>
        <dbReference type="Proteomes" id="UP000449906"/>
    </source>
</evidence>
<comment type="similarity">
    <text evidence="1 3">Belongs to the short-chain dehydrogenases/reductases (SDR) family.</text>
</comment>
<evidence type="ECO:0000259" key="5">
    <source>
        <dbReference type="PROSITE" id="PS50926"/>
    </source>
</evidence>
<dbReference type="AlphaFoldDB" id="A0A7J5DY56"/>
<keyword evidence="2 6" id="KW-0560">Oxidoreductase</keyword>
<dbReference type="PANTHER" id="PTHR43008">
    <property type="entry name" value="BENZIL REDUCTASE"/>
    <property type="match status" value="1"/>
</dbReference>
<feature type="domain" description="TRAM" evidence="5">
    <location>
        <begin position="15"/>
        <end position="88"/>
    </location>
</feature>
<protein>
    <submittedName>
        <fullName evidence="6">3-(Cis-5,6-dihydroxycyclohexa-1, 3-dien-1-yl)propanoate dehydrogenase</fullName>
        <ecNumber evidence="6">1.3.1.87</ecNumber>
    </submittedName>
</protein>
<dbReference type="SUPFAM" id="SSF51735">
    <property type="entry name" value="NAD(P)-binding Rossmann-fold domains"/>
    <property type="match status" value="1"/>
</dbReference>
<feature type="region of interest" description="Disordered" evidence="4">
    <location>
        <begin position="1"/>
        <end position="22"/>
    </location>
</feature>
<dbReference type="InterPro" id="IPR036291">
    <property type="entry name" value="NAD(P)-bd_dom_sf"/>
</dbReference>
<evidence type="ECO:0000256" key="3">
    <source>
        <dbReference type="RuleBase" id="RU000363"/>
    </source>
</evidence>
<sequence length="287" mass="29951">MTISETAGAGAPAQRSSRGRLDGKVAVVTGGGSGIGRSVVDRYVAEGARVVVLERDAQGAEELATHGDRVRVVVGDVREHETHARVVEEAVRVFGRLDVHLGNAGVYDYNERIERMPPEELSAAFGEVMDTNVLGLLLGARAAIPELRRTGGTLIFTASSSSTFAGGGGALYVASKHAVAGLVKQLAHELAPEIRVNAVAPGATRTALSGVAPLDSGSRRLADETGLLGAIERTVPLGFVSEPEDHSGIYVMLADHRDSRFMTGVMIASDGGLGVGRRPRRGDRGGI</sequence>
<dbReference type="Gene3D" id="3.40.50.720">
    <property type="entry name" value="NAD(P)-binding Rossmann-like Domain"/>
    <property type="match status" value="1"/>
</dbReference>
<name>A0A7J5DY56_NOCSI</name>
<dbReference type="PANTHER" id="PTHR43008:SF4">
    <property type="entry name" value="CHAIN DEHYDROGENASE, PUTATIVE (AFU_ORTHOLOGUE AFUA_4G08710)-RELATED"/>
    <property type="match status" value="1"/>
</dbReference>
<dbReference type="InterPro" id="IPR020904">
    <property type="entry name" value="Sc_DH/Rdtase_CS"/>
</dbReference>